<accession>A0A1Z9YWC5</accession>
<evidence type="ECO:0008006" key="4">
    <source>
        <dbReference type="Google" id="ProtNLM"/>
    </source>
</evidence>
<keyword evidence="1" id="KW-0732">Signal</keyword>
<feature type="chain" id="PRO_5012645510" description="Phenol degradation protein meta" evidence="1">
    <location>
        <begin position="24"/>
        <end position="289"/>
    </location>
</feature>
<dbReference type="InterPro" id="IPR025737">
    <property type="entry name" value="FApF"/>
</dbReference>
<organism evidence="2 3">
    <name type="scientific">Acinetobacter populi</name>
    <dbReference type="NCBI Taxonomy" id="1582270"/>
    <lineage>
        <taxon>Bacteria</taxon>
        <taxon>Pseudomonadati</taxon>
        <taxon>Pseudomonadota</taxon>
        <taxon>Gammaproteobacteria</taxon>
        <taxon>Moraxellales</taxon>
        <taxon>Moraxellaceae</taxon>
        <taxon>Acinetobacter</taxon>
    </lineage>
</organism>
<reference evidence="2 3" key="1">
    <citation type="submission" date="2017-05" db="EMBL/GenBank/DDBJ databases">
        <title>Acinetobacter populi ANC 5415 (= PBJ7), whole genome shotgun sequencing project.</title>
        <authorList>
            <person name="Nemec A."/>
            <person name="Radolfova-Krizova L."/>
        </authorList>
    </citation>
    <scope>NUCLEOTIDE SEQUENCE [LARGE SCALE GENOMIC DNA]</scope>
    <source>
        <strain evidence="2 3">PBJ7</strain>
    </source>
</reference>
<dbReference type="AlphaFoldDB" id="A0A1Z9YWC5"/>
<dbReference type="RefSeq" id="WP_087620877.1">
    <property type="nucleotide sequence ID" value="NZ_NEXX01000004.1"/>
</dbReference>
<evidence type="ECO:0000313" key="3">
    <source>
        <dbReference type="Proteomes" id="UP000196536"/>
    </source>
</evidence>
<dbReference type="EMBL" id="NEXX01000004">
    <property type="protein sequence ID" value="OUY06516.1"/>
    <property type="molecule type" value="Genomic_DNA"/>
</dbReference>
<feature type="signal peptide" evidence="1">
    <location>
        <begin position="1"/>
        <end position="23"/>
    </location>
</feature>
<proteinExistence type="predicted"/>
<dbReference type="Pfam" id="PF13557">
    <property type="entry name" value="Phenol_MetA_deg"/>
    <property type="match status" value="1"/>
</dbReference>
<protein>
    <recommendedName>
        <fullName evidence="4">Phenol degradation protein meta</fullName>
    </recommendedName>
</protein>
<keyword evidence="3" id="KW-1185">Reference proteome</keyword>
<sequence length="289" mass="31624">MKKLNNLALSLMSLCTITMSAHAVDVDAGDYDYAPSGVNLGILYYQHATRDAIYAGSDRVAGNPELTSDIGIARYVHYMDVAGVHIAPQILVPFGRLDAGKDIAALGRSSGIGDIILANTFFVYHDPQSSTTVGITPYLYLPTGQYDKNDALNLGENRYKLTLQGAYTTKLSPQLAWDAIADVTFYGKNDDIAGGGDLKQDMGYQLQTNLRYKITDKVDIRGGLSYADAGDSKLNGIKSDSNTQSKFWIGTGINPTASTQLIVNYGRDFKVENGFREDNRINLRFMKVF</sequence>
<name>A0A1Z9YWC5_9GAMM</name>
<dbReference type="OrthoDB" id="191143at2"/>
<evidence type="ECO:0000256" key="1">
    <source>
        <dbReference type="SAM" id="SignalP"/>
    </source>
</evidence>
<gene>
    <name evidence="2" type="ORF">CAP51_11300</name>
</gene>
<evidence type="ECO:0000313" key="2">
    <source>
        <dbReference type="EMBL" id="OUY06516.1"/>
    </source>
</evidence>
<comment type="caution">
    <text evidence="2">The sequence shown here is derived from an EMBL/GenBank/DDBJ whole genome shotgun (WGS) entry which is preliminary data.</text>
</comment>
<dbReference type="Proteomes" id="UP000196536">
    <property type="component" value="Unassembled WGS sequence"/>
</dbReference>